<dbReference type="GO" id="GO:0006044">
    <property type="term" value="P:N-acetylglucosamine metabolic process"/>
    <property type="evidence" value="ECO:0007669"/>
    <property type="project" value="TreeGrafter"/>
</dbReference>
<reference evidence="3" key="1">
    <citation type="submission" date="2015-09" db="EMBL/GenBank/DDBJ databases">
        <authorList>
            <consortium name="Pathogen Informatics"/>
        </authorList>
    </citation>
    <scope>NUCLEOTIDE SEQUENCE [LARGE SCALE GENOMIC DNA]</scope>
    <source>
        <strain evidence="3">Lake Konstanz</strain>
    </source>
</reference>
<protein>
    <submittedName>
        <fullName evidence="2">Glycosyltransferase family 17, putative</fullName>
    </submittedName>
</protein>
<evidence type="ECO:0000256" key="1">
    <source>
        <dbReference type="SAM" id="MobiDB-lite"/>
    </source>
</evidence>
<feature type="compositionally biased region" description="Polar residues" evidence="1">
    <location>
        <begin position="39"/>
        <end position="53"/>
    </location>
</feature>
<dbReference type="GO" id="GO:0016020">
    <property type="term" value="C:membrane"/>
    <property type="evidence" value="ECO:0007669"/>
    <property type="project" value="InterPro"/>
</dbReference>
<dbReference type="EMBL" id="CYKH01000492">
    <property type="protein sequence ID" value="CUG01185.1"/>
    <property type="molecule type" value="Genomic_DNA"/>
</dbReference>
<dbReference type="PANTHER" id="PTHR12224">
    <property type="entry name" value="BETA-1,4-MANNOSYL-GLYCOPROTEIN BETA-1,4-N-ACETYLGLUCOSAMINYL-TRANSFERASE"/>
    <property type="match status" value="1"/>
</dbReference>
<sequence length="395" mass="45934">MWIIIPERSTGGHKGMLLTKASPTKTTTSDPPIAPVEEVSSQKVQPSPHQKNTAKPAEVNDDTTAAAAVGTTAAPLPDNSTCPPWNRQSEAIPKDFSPEAFCAQFGERPRRVVPTLWYGIMFSFEFDMLEVLFHELAGVVDKYVIVESAMSHSKKPKVTVLNQLYEQERFREFTPIVYNGTFVVRRLMRSGWDYEKRQRKRVLQVVQESGIRDGDVFVANLDLDEVFSRTTVMRYKYCQSPQMYFHSFGYRYYLDCLMDESVPQFQRGVIVWANRDYGYYDLYKARNALVQTPLNISDFRAEMLKRRSQLVWHMSTFGTFDEIRYKLSHSPHRFVDIEDDSVLRSEIETCKYNNRTRHIVPLYDDLLPRFIQRNQCRFRERGWIRGVVHPAPSNP</sequence>
<dbReference type="PANTHER" id="PTHR12224:SF0">
    <property type="entry name" value="BETA-1,4-MANNOSYL-GLYCOPROTEIN 4-BETA-N-ACETYLGLUCOSAMINYLTRANSFERASE"/>
    <property type="match status" value="1"/>
</dbReference>
<dbReference type="VEuPathDB" id="TriTrypDB:BSAL_69495"/>
<gene>
    <name evidence="2" type="ORF">BSAL_69495</name>
</gene>
<dbReference type="Pfam" id="PF04724">
    <property type="entry name" value="Glyco_transf_17"/>
    <property type="match status" value="1"/>
</dbReference>
<dbReference type="AlphaFoldDB" id="A0A0S4IVM0"/>
<keyword evidence="3" id="KW-1185">Reference proteome</keyword>
<proteinExistence type="predicted"/>
<organism evidence="2 3">
    <name type="scientific">Bodo saltans</name>
    <name type="common">Flagellated protozoan</name>
    <dbReference type="NCBI Taxonomy" id="75058"/>
    <lineage>
        <taxon>Eukaryota</taxon>
        <taxon>Discoba</taxon>
        <taxon>Euglenozoa</taxon>
        <taxon>Kinetoplastea</taxon>
        <taxon>Metakinetoplastina</taxon>
        <taxon>Eubodonida</taxon>
        <taxon>Bodonidae</taxon>
        <taxon>Bodo</taxon>
    </lineage>
</organism>
<evidence type="ECO:0000313" key="2">
    <source>
        <dbReference type="EMBL" id="CUG01185.1"/>
    </source>
</evidence>
<dbReference type="OrthoDB" id="6474464at2759"/>
<dbReference type="InterPro" id="IPR006813">
    <property type="entry name" value="Glyco_trans_17"/>
</dbReference>
<evidence type="ECO:0000313" key="3">
    <source>
        <dbReference type="Proteomes" id="UP000051952"/>
    </source>
</evidence>
<dbReference type="GO" id="GO:0003830">
    <property type="term" value="F:beta-1,4-mannosylglycoprotein 4-beta-N-acetylglucosaminyltransferase activity"/>
    <property type="evidence" value="ECO:0007669"/>
    <property type="project" value="InterPro"/>
</dbReference>
<keyword evidence="2" id="KW-0808">Transferase</keyword>
<accession>A0A0S4IVM0</accession>
<feature type="region of interest" description="Disordered" evidence="1">
    <location>
        <begin position="1"/>
        <end position="59"/>
    </location>
</feature>
<feature type="compositionally biased region" description="Polar residues" evidence="1">
    <location>
        <begin position="21"/>
        <end position="30"/>
    </location>
</feature>
<name>A0A0S4IVM0_BODSA</name>
<dbReference type="Proteomes" id="UP000051952">
    <property type="component" value="Unassembled WGS sequence"/>
</dbReference>